<dbReference type="Proteomes" id="UP000095281">
    <property type="component" value="Unplaced"/>
</dbReference>
<accession>A0A1I8BHP4</accession>
<feature type="compositionally biased region" description="Low complexity" evidence="1">
    <location>
        <begin position="58"/>
        <end position="99"/>
    </location>
</feature>
<organism evidence="3 4">
    <name type="scientific">Meloidogyne hapla</name>
    <name type="common">Root-knot nematode worm</name>
    <dbReference type="NCBI Taxonomy" id="6305"/>
    <lineage>
        <taxon>Eukaryota</taxon>
        <taxon>Metazoa</taxon>
        <taxon>Ecdysozoa</taxon>
        <taxon>Nematoda</taxon>
        <taxon>Chromadorea</taxon>
        <taxon>Rhabditida</taxon>
        <taxon>Tylenchina</taxon>
        <taxon>Tylenchomorpha</taxon>
        <taxon>Tylenchoidea</taxon>
        <taxon>Meloidogynidae</taxon>
        <taxon>Meloidogyninae</taxon>
        <taxon>Meloidogyne</taxon>
    </lineage>
</organism>
<evidence type="ECO:0000313" key="3">
    <source>
        <dbReference type="Proteomes" id="UP000095281"/>
    </source>
</evidence>
<feature type="region of interest" description="Disordered" evidence="1">
    <location>
        <begin position="29"/>
        <end position="125"/>
    </location>
</feature>
<dbReference type="AlphaFoldDB" id="A0A1I8BHP4"/>
<evidence type="ECO:0000313" key="4">
    <source>
        <dbReference type="WBParaSite" id="MhA1_Contig2357.frz3.gene1"/>
    </source>
</evidence>
<name>A0A1I8BHP4_MELHA</name>
<evidence type="ECO:0000256" key="2">
    <source>
        <dbReference type="SAM" id="SignalP"/>
    </source>
</evidence>
<feature type="chain" id="PRO_5009315822" evidence="2">
    <location>
        <begin position="20"/>
        <end position="125"/>
    </location>
</feature>
<protein>
    <submittedName>
        <fullName evidence="4">Uncharacterized protein</fullName>
    </submittedName>
</protein>
<evidence type="ECO:0000256" key="1">
    <source>
        <dbReference type="SAM" id="MobiDB-lite"/>
    </source>
</evidence>
<dbReference type="WBParaSite" id="MhA1_Contig2357.frz3.gene1">
    <property type="protein sequence ID" value="MhA1_Contig2357.frz3.gene1"/>
    <property type="gene ID" value="MhA1_Contig2357.frz3.gene1"/>
</dbReference>
<feature type="signal peptide" evidence="2">
    <location>
        <begin position="1"/>
        <end position="19"/>
    </location>
</feature>
<keyword evidence="3" id="KW-1185">Reference proteome</keyword>
<feature type="compositionally biased region" description="Polar residues" evidence="1">
    <location>
        <begin position="100"/>
        <end position="109"/>
    </location>
</feature>
<proteinExistence type="predicted"/>
<keyword evidence="2" id="KW-0732">Signal</keyword>
<sequence length="125" mass="13807">MNLSLIFVLLIIFVGQCYSRYGYSSGGGYQQPNKYIEYNQPMTPPNNYGGRQQGGWGQSNNNNGGKKNWNQQPYNNGNDDDNQSQQQQPLPPTNNQQPQTRNSDSQFTISLPPGAPGSDGDSTSK</sequence>
<reference evidence="4" key="1">
    <citation type="submission" date="2016-11" db="UniProtKB">
        <authorList>
            <consortium name="WormBaseParasite"/>
        </authorList>
    </citation>
    <scope>IDENTIFICATION</scope>
</reference>